<keyword evidence="1 3" id="KW-0853">WD repeat</keyword>
<dbReference type="InterPro" id="IPR036322">
    <property type="entry name" value="WD40_repeat_dom_sf"/>
</dbReference>
<feature type="repeat" description="WD" evidence="3">
    <location>
        <begin position="459"/>
        <end position="499"/>
    </location>
</feature>
<organism evidence="5">
    <name type="scientific">Tetraselmis sp. GSL018</name>
    <dbReference type="NCBI Taxonomy" id="582737"/>
    <lineage>
        <taxon>Eukaryota</taxon>
        <taxon>Viridiplantae</taxon>
        <taxon>Chlorophyta</taxon>
        <taxon>core chlorophytes</taxon>
        <taxon>Chlorodendrophyceae</taxon>
        <taxon>Chlorodendrales</taxon>
        <taxon>Chlorodendraceae</taxon>
        <taxon>Tetraselmis</taxon>
    </lineage>
</organism>
<evidence type="ECO:0000256" key="1">
    <source>
        <dbReference type="ARBA" id="ARBA00022574"/>
    </source>
</evidence>
<proteinExistence type="predicted"/>
<feature type="compositionally biased region" description="Low complexity" evidence="4">
    <location>
        <begin position="331"/>
        <end position="344"/>
    </location>
</feature>
<dbReference type="PANTHER" id="PTHR44662">
    <property type="entry name" value="WD REPEAT-CONTAINING PROTEIN 81"/>
    <property type="match status" value="1"/>
</dbReference>
<keyword evidence="2" id="KW-0677">Repeat</keyword>
<feature type="compositionally biased region" description="Gly residues" evidence="4">
    <location>
        <begin position="104"/>
        <end position="114"/>
    </location>
</feature>
<evidence type="ECO:0000256" key="4">
    <source>
        <dbReference type="SAM" id="MobiDB-lite"/>
    </source>
</evidence>
<dbReference type="EMBL" id="GBEZ01014074">
    <property type="protein sequence ID" value="JAC71970.1"/>
    <property type="molecule type" value="Transcribed_RNA"/>
</dbReference>
<dbReference type="Gene3D" id="2.130.10.10">
    <property type="entry name" value="YVTN repeat-like/Quinoprotein amine dehydrogenase"/>
    <property type="match status" value="2"/>
</dbReference>
<dbReference type="InterPro" id="IPR001680">
    <property type="entry name" value="WD40_rpt"/>
</dbReference>
<dbReference type="InterPro" id="IPR052651">
    <property type="entry name" value="WDR81"/>
</dbReference>
<dbReference type="PROSITE" id="PS00678">
    <property type="entry name" value="WD_REPEATS_1"/>
    <property type="match status" value="1"/>
</dbReference>
<gene>
    <name evidence="5" type="ORF">TSPGSL018_771</name>
</gene>
<protein>
    <submittedName>
        <fullName evidence="5">Uncharacterized protein</fullName>
    </submittedName>
</protein>
<dbReference type="InterPro" id="IPR019775">
    <property type="entry name" value="WD40_repeat_CS"/>
</dbReference>
<name>A0A061RMR9_9CHLO</name>
<evidence type="ECO:0000256" key="2">
    <source>
        <dbReference type="ARBA" id="ARBA00022737"/>
    </source>
</evidence>
<dbReference type="Pfam" id="PF00400">
    <property type="entry name" value="WD40"/>
    <property type="match status" value="1"/>
</dbReference>
<dbReference type="PROSITE" id="PS50294">
    <property type="entry name" value="WD_REPEATS_REGION"/>
    <property type="match status" value="1"/>
</dbReference>
<feature type="non-terminal residue" evidence="5">
    <location>
        <position position="584"/>
    </location>
</feature>
<dbReference type="SMART" id="SM00320">
    <property type="entry name" value="WD40"/>
    <property type="match status" value="4"/>
</dbReference>
<feature type="region of interest" description="Disordered" evidence="4">
    <location>
        <begin position="331"/>
        <end position="363"/>
    </location>
</feature>
<dbReference type="InterPro" id="IPR015943">
    <property type="entry name" value="WD40/YVTN_repeat-like_dom_sf"/>
</dbReference>
<dbReference type="SUPFAM" id="SSF50978">
    <property type="entry name" value="WD40 repeat-like"/>
    <property type="match status" value="1"/>
</dbReference>
<dbReference type="AlphaFoldDB" id="A0A061RMR9"/>
<evidence type="ECO:0000256" key="3">
    <source>
        <dbReference type="PROSITE-ProRule" id="PRU00221"/>
    </source>
</evidence>
<dbReference type="PANTHER" id="PTHR44662:SF1">
    <property type="entry name" value="WD REPEAT-CONTAINING PROTEIN 81"/>
    <property type="match status" value="1"/>
</dbReference>
<accession>A0A061RMR9</accession>
<feature type="region of interest" description="Disordered" evidence="4">
    <location>
        <begin position="80"/>
        <end position="119"/>
    </location>
</feature>
<reference evidence="5" key="1">
    <citation type="submission" date="2014-05" db="EMBL/GenBank/DDBJ databases">
        <title>The transcriptome of the halophilic microalga Tetraselmis sp. GSL018 isolated from the Great Salt Lake, Utah.</title>
        <authorList>
            <person name="Jinkerson R.E."/>
            <person name="D'Adamo S."/>
            <person name="Posewitz M.C."/>
        </authorList>
    </citation>
    <scope>NUCLEOTIDE SEQUENCE</scope>
    <source>
        <strain evidence="5">GSL018</strain>
    </source>
</reference>
<evidence type="ECO:0000313" key="5">
    <source>
        <dbReference type="EMBL" id="JAC71970.1"/>
    </source>
</evidence>
<dbReference type="PROSITE" id="PS50082">
    <property type="entry name" value="WD_REPEATS_2"/>
    <property type="match status" value="1"/>
</dbReference>
<sequence>MAESTGLHVLRAAVQGWRAVEAELGRRFGWEASAMPSKRPPLPRSSAKRSMYAVQSQARTRELHDMFLEDVGWSIPFQQAQADREPPPEEPSPEESASPQPPGVIGGGGGGGGRTWQWLLPEADDGRPARDADWLRLDAASCGRPSRGAWGGGRGGFWVRPWELSLTPLHAWPAHRDRLRALAVNAEEWIVVTSGRGTVAGQDTEVCRAWGLGDCQAGVQYRQHQAAVWAIAMLPGAEGVVASLDAAGQLHLWSAITGRPLAAVTAAGGRPGSRGGAPGDAWGPIEAQAQAQAAALAAPTALGRSFGSSSALAAGGSFGSVLARGAELPPAALPASSAPAAPSAILDPRPAAEGGSAGTGPRLAPQGLSCISTAADPLSRHCLLAGTADGRVHMLNAERGLRAEDHSTWAEAAVARGSAGPAARVCQVAPGPGRTAAAASASGSICLVDERAGGIVRRWRGHDAEPTSVAAAGDSALVTAAADGSVMLWDLRSQADASAPACGATGALHRWQLQQASGGLSVLEGQAVCFSGHQLGVLGLQPPFGSSFQAVRRRGPPQKAQPREAAIAGIGVLPHSQLLLLGFE</sequence>